<keyword evidence="3" id="KW-1185">Reference proteome</keyword>
<dbReference type="Proteomes" id="UP001285441">
    <property type="component" value="Unassembled WGS sequence"/>
</dbReference>
<feature type="signal peptide" evidence="1">
    <location>
        <begin position="1"/>
        <end position="26"/>
    </location>
</feature>
<evidence type="ECO:0000256" key="1">
    <source>
        <dbReference type="SAM" id="SignalP"/>
    </source>
</evidence>
<proteinExistence type="predicted"/>
<sequence>MAPFRTLAAAAALWLLSVMPITPTLANPVDNPLLEDRQGSVAPVCNIYCRIGTVCQIVGGRPVCVPVGETPCGKVTCAKGQICCSPSCGICGTAGGLCPQIVCNFTP</sequence>
<reference evidence="2" key="1">
    <citation type="journal article" date="2023" name="Mol. Phylogenet. Evol.">
        <title>Genome-scale phylogeny and comparative genomics of the fungal order Sordariales.</title>
        <authorList>
            <person name="Hensen N."/>
            <person name="Bonometti L."/>
            <person name="Westerberg I."/>
            <person name="Brannstrom I.O."/>
            <person name="Guillou S."/>
            <person name="Cros-Aarteil S."/>
            <person name="Calhoun S."/>
            <person name="Haridas S."/>
            <person name="Kuo A."/>
            <person name="Mondo S."/>
            <person name="Pangilinan J."/>
            <person name="Riley R."/>
            <person name="LaButti K."/>
            <person name="Andreopoulos B."/>
            <person name="Lipzen A."/>
            <person name="Chen C."/>
            <person name="Yan M."/>
            <person name="Daum C."/>
            <person name="Ng V."/>
            <person name="Clum A."/>
            <person name="Steindorff A."/>
            <person name="Ohm R.A."/>
            <person name="Martin F."/>
            <person name="Silar P."/>
            <person name="Natvig D.O."/>
            <person name="Lalanne C."/>
            <person name="Gautier V."/>
            <person name="Ament-Velasquez S.L."/>
            <person name="Kruys A."/>
            <person name="Hutchinson M.I."/>
            <person name="Powell A.J."/>
            <person name="Barry K."/>
            <person name="Miller A.N."/>
            <person name="Grigoriev I.V."/>
            <person name="Debuchy R."/>
            <person name="Gladieux P."/>
            <person name="Hiltunen Thoren M."/>
            <person name="Johannesson H."/>
        </authorList>
    </citation>
    <scope>NUCLEOTIDE SEQUENCE</scope>
    <source>
        <strain evidence="2">CBS 232.78</strain>
    </source>
</reference>
<gene>
    <name evidence="2" type="ORF">B0H63DRAFT_447312</name>
</gene>
<protein>
    <submittedName>
        <fullName evidence="2">Uncharacterized protein</fullName>
    </submittedName>
</protein>
<comment type="caution">
    <text evidence="2">The sequence shown here is derived from an EMBL/GenBank/DDBJ whole genome shotgun (WGS) entry which is preliminary data.</text>
</comment>
<name>A0AAE0P120_9PEZI</name>
<accession>A0AAE0P120</accession>
<reference evidence="2" key="2">
    <citation type="submission" date="2023-06" db="EMBL/GenBank/DDBJ databases">
        <authorList>
            <consortium name="Lawrence Berkeley National Laboratory"/>
            <person name="Haridas S."/>
            <person name="Hensen N."/>
            <person name="Bonometti L."/>
            <person name="Westerberg I."/>
            <person name="Brannstrom I.O."/>
            <person name="Guillou S."/>
            <person name="Cros-Aarteil S."/>
            <person name="Calhoun S."/>
            <person name="Kuo A."/>
            <person name="Mondo S."/>
            <person name="Pangilinan J."/>
            <person name="Riley R."/>
            <person name="LaButti K."/>
            <person name="Andreopoulos B."/>
            <person name="Lipzen A."/>
            <person name="Chen C."/>
            <person name="Yanf M."/>
            <person name="Daum C."/>
            <person name="Ng V."/>
            <person name="Clum A."/>
            <person name="Steindorff A."/>
            <person name="Ohm R."/>
            <person name="Martin F."/>
            <person name="Silar P."/>
            <person name="Natvig D."/>
            <person name="Lalanne C."/>
            <person name="Gautier V."/>
            <person name="Ament-velasquez S.L."/>
            <person name="Kruys A."/>
            <person name="Hutchinson M.I."/>
            <person name="Powell A.J."/>
            <person name="Barry K."/>
            <person name="Miller A.N."/>
            <person name="Grigoriev I.V."/>
            <person name="Debuchy R."/>
            <person name="Gladieux P."/>
            <person name="Thoren M.H."/>
            <person name="Johannesson H."/>
        </authorList>
    </citation>
    <scope>NUCLEOTIDE SEQUENCE</scope>
    <source>
        <strain evidence="2">CBS 232.78</strain>
    </source>
</reference>
<organism evidence="2 3">
    <name type="scientific">Podospora didyma</name>
    <dbReference type="NCBI Taxonomy" id="330526"/>
    <lineage>
        <taxon>Eukaryota</taxon>
        <taxon>Fungi</taxon>
        <taxon>Dikarya</taxon>
        <taxon>Ascomycota</taxon>
        <taxon>Pezizomycotina</taxon>
        <taxon>Sordariomycetes</taxon>
        <taxon>Sordariomycetidae</taxon>
        <taxon>Sordariales</taxon>
        <taxon>Podosporaceae</taxon>
        <taxon>Podospora</taxon>
    </lineage>
</organism>
<keyword evidence="1" id="KW-0732">Signal</keyword>
<dbReference type="EMBL" id="JAULSW010000002">
    <property type="protein sequence ID" value="KAK3391262.1"/>
    <property type="molecule type" value="Genomic_DNA"/>
</dbReference>
<evidence type="ECO:0000313" key="3">
    <source>
        <dbReference type="Proteomes" id="UP001285441"/>
    </source>
</evidence>
<feature type="chain" id="PRO_5041983597" evidence="1">
    <location>
        <begin position="27"/>
        <end position="107"/>
    </location>
</feature>
<evidence type="ECO:0000313" key="2">
    <source>
        <dbReference type="EMBL" id="KAK3391262.1"/>
    </source>
</evidence>
<dbReference type="AlphaFoldDB" id="A0AAE0P120"/>